<dbReference type="RefSeq" id="WP_189568230.1">
    <property type="nucleotide sequence ID" value="NZ_BMXI01000004.1"/>
</dbReference>
<reference evidence="3" key="1">
    <citation type="journal article" date="2014" name="Int. J. Syst. Evol. Microbiol.">
        <title>Complete genome sequence of Corynebacterium casei LMG S-19264T (=DSM 44701T), isolated from a smear-ripened cheese.</title>
        <authorList>
            <consortium name="US DOE Joint Genome Institute (JGI-PGF)"/>
            <person name="Walter F."/>
            <person name="Albersmeier A."/>
            <person name="Kalinowski J."/>
            <person name="Ruckert C."/>
        </authorList>
    </citation>
    <scope>NUCLEOTIDE SEQUENCE</scope>
    <source>
        <strain evidence="3">KCTC 12988</strain>
    </source>
</reference>
<evidence type="ECO:0000259" key="2">
    <source>
        <dbReference type="Pfam" id="PF00561"/>
    </source>
</evidence>
<keyword evidence="1" id="KW-0732">Signal</keyword>
<dbReference type="PANTHER" id="PTHR37946:SF1">
    <property type="entry name" value="SLL1969 PROTEIN"/>
    <property type="match status" value="1"/>
</dbReference>
<dbReference type="Pfam" id="PF00561">
    <property type="entry name" value="Abhydrolase_1"/>
    <property type="match status" value="1"/>
</dbReference>
<dbReference type="PANTHER" id="PTHR37946">
    <property type="entry name" value="SLL1969 PROTEIN"/>
    <property type="match status" value="1"/>
</dbReference>
<dbReference type="EMBL" id="BMXI01000004">
    <property type="protein sequence ID" value="GHC47580.1"/>
    <property type="molecule type" value="Genomic_DNA"/>
</dbReference>
<proteinExistence type="predicted"/>
<dbReference type="Gene3D" id="3.40.50.1820">
    <property type="entry name" value="alpha/beta hydrolase"/>
    <property type="match status" value="1"/>
</dbReference>
<evidence type="ECO:0000313" key="4">
    <source>
        <dbReference type="Proteomes" id="UP000644507"/>
    </source>
</evidence>
<sequence length="227" mass="24357">MKGLLALFPALFLLLTSCSVPPRGLVETAPQPSTVIVLHGLFASPDHVEPLREGLAAQGIICLSPDLQPSNGSLPIEAMAEQLDSFLQKNVPSNAPLQFVGHSMGGLVALQYLQSATHAQRCRGLFTIATPHHGTFLANLHTGPAGRQMLPNSPFTQNLNSRTPRFPVVTYRTPNDLVIIPNSSSVLSFAENKVIASPGHNEIVSSPELIEDLGRRIRQHDSAAGVR</sequence>
<name>A0A918TIG2_9BACT</name>
<dbReference type="InterPro" id="IPR000073">
    <property type="entry name" value="AB_hydrolase_1"/>
</dbReference>
<comment type="caution">
    <text evidence="3">The sequence shown here is derived from an EMBL/GenBank/DDBJ whole genome shotgun (WGS) entry which is preliminary data.</text>
</comment>
<evidence type="ECO:0000313" key="3">
    <source>
        <dbReference type="EMBL" id="GHC47580.1"/>
    </source>
</evidence>
<dbReference type="PROSITE" id="PS51257">
    <property type="entry name" value="PROKAR_LIPOPROTEIN"/>
    <property type="match status" value="1"/>
</dbReference>
<dbReference type="AlphaFoldDB" id="A0A918TIG2"/>
<feature type="domain" description="AB hydrolase-1" evidence="2">
    <location>
        <begin position="34"/>
        <end position="143"/>
    </location>
</feature>
<dbReference type="InterPro" id="IPR029058">
    <property type="entry name" value="AB_hydrolase_fold"/>
</dbReference>
<dbReference type="Proteomes" id="UP000644507">
    <property type="component" value="Unassembled WGS sequence"/>
</dbReference>
<feature type="chain" id="PRO_5037679464" description="AB hydrolase-1 domain-containing protein" evidence="1">
    <location>
        <begin position="23"/>
        <end position="227"/>
    </location>
</feature>
<gene>
    <name evidence="3" type="ORF">GCM10007100_11660</name>
</gene>
<accession>A0A918TIG2</accession>
<dbReference type="SUPFAM" id="SSF53474">
    <property type="entry name" value="alpha/beta-Hydrolases"/>
    <property type="match status" value="1"/>
</dbReference>
<reference evidence="3" key="2">
    <citation type="submission" date="2020-09" db="EMBL/GenBank/DDBJ databases">
        <authorList>
            <person name="Sun Q."/>
            <person name="Kim S."/>
        </authorList>
    </citation>
    <scope>NUCLEOTIDE SEQUENCE</scope>
    <source>
        <strain evidence="3">KCTC 12988</strain>
    </source>
</reference>
<evidence type="ECO:0000256" key="1">
    <source>
        <dbReference type="SAM" id="SignalP"/>
    </source>
</evidence>
<keyword evidence="4" id="KW-1185">Reference proteome</keyword>
<protein>
    <recommendedName>
        <fullName evidence="2">AB hydrolase-1 domain-containing protein</fullName>
    </recommendedName>
</protein>
<feature type="signal peptide" evidence="1">
    <location>
        <begin position="1"/>
        <end position="22"/>
    </location>
</feature>
<organism evidence="3 4">
    <name type="scientific">Roseibacillus persicicus</name>
    <dbReference type="NCBI Taxonomy" id="454148"/>
    <lineage>
        <taxon>Bacteria</taxon>
        <taxon>Pseudomonadati</taxon>
        <taxon>Verrucomicrobiota</taxon>
        <taxon>Verrucomicrobiia</taxon>
        <taxon>Verrucomicrobiales</taxon>
        <taxon>Verrucomicrobiaceae</taxon>
        <taxon>Roseibacillus</taxon>
    </lineage>
</organism>